<keyword evidence="3 5" id="KW-1133">Transmembrane helix</keyword>
<evidence type="ECO:0000256" key="5">
    <source>
        <dbReference type="SAM" id="Phobius"/>
    </source>
</evidence>
<name>A0ABR1FMZ5_AURAN</name>
<evidence type="ECO:0000256" key="3">
    <source>
        <dbReference type="ARBA" id="ARBA00022989"/>
    </source>
</evidence>
<reference evidence="7 8" key="1">
    <citation type="submission" date="2024-03" db="EMBL/GenBank/DDBJ databases">
        <title>Aureococcus anophagefferens CCMP1851 and Kratosvirus quantuckense: Draft genome of a second virus-susceptible host strain in the model system.</title>
        <authorList>
            <person name="Chase E."/>
            <person name="Truchon A.R."/>
            <person name="Schepens W."/>
            <person name="Wilhelm S.W."/>
        </authorList>
    </citation>
    <scope>NUCLEOTIDE SEQUENCE [LARGE SCALE GENOMIC DNA]</scope>
    <source>
        <strain evidence="7 8">CCMP1851</strain>
    </source>
</reference>
<protein>
    <submittedName>
        <fullName evidence="7">Sterol desaturase</fullName>
    </submittedName>
</protein>
<evidence type="ECO:0000259" key="6">
    <source>
        <dbReference type="Pfam" id="PF04116"/>
    </source>
</evidence>
<comment type="caution">
    <text evidence="7">The sequence shown here is derived from an EMBL/GenBank/DDBJ whole genome shotgun (WGS) entry which is preliminary data.</text>
</comment>
<gene>
    <name evidence="7" type="ORF">SO694_00100071</name>
</gene>
<evidence type="ECO:0000313" key="7">
    <source>
        <dbReference type="EMBL" id="KAK7233840.1"/>
    </source>
</evidence>
<sequence length="331" mass="37284">MCKTPDFGAQQTEAVKAKIPAAPTMTAKDRCVAALGGAGLWTGLVALPLLLKDRYARVFPAAWYAYDPASTATPSPLGLSLGILAVVVGQLFVLAYQYARWRGSTRLGPLVLIQPNEDRRYDYAEGAATHLSQPEGFVLIGGYLSLTWLLRLMPHAYYGFEGGVDWARVLGCLLLQDCLQYGMHRLEHKAHPKIYQESHKPHHRFTNPRLFDAFNGSLPDTLIMIVGPLYATANLIHCNVWTYMAFGSVYANWLCLIHSETHHFWDPLFDLVKFGTAADHHVHHKLFTSNYGHLFMYWDMACRTYKSPRNVRQFVPNGKPPRKWAGSAKHE</sequence>
<proteinExistence type="predicted"/>
<dbReference type="PANTHER" id="PTHR11863">
    <property type="entry name" value="STEROL DESATURASE"/>
    <property type="match status" value="1"/>
</dbReference>
<dbReference type="InterPro" id="IPR050307">
    <property type="entry name" value="Sterol_Desaturase_Related"/>
</dbReference>
<comment type="subcellular location">
    <subcellularLocation>
        <location evidence="1">Membrane</location>
    </subcellularLocation>
</comment>
<accession>A0ABR1FMZ5</accession>
<organism evidence="7 8">
    <name type="scientific">Aureococcus anophagefferens</name>
    <name type="common">Harmful bloom alga</name>
    <dbReference type="NCBI Taxonomy" id="44056"/>
    <lineage>
        <taxon>Eukaryota</taxon>
        <taxon>Sar</taxon>
        <taxon>Stramenopiles</taxon>
        <taxon>Ochrophyta</taxon>
        <taxon>Pelagophyceae</taxon>
        <taxon>Pelagomonadales</taxon>
        <taxon>Pelagomonadaceae</taxon>
        <taxon>Aureococcus</taxon>
    </lineage>
</organism>
<evidence type="ECO:0000256" key="1">
    <source>
        <dbReference type="ARBA" id="ARBA00004370"/>
    </source>
</evidence>
<keyword evidence="8" id="KW-1185">Reference proteome</keyword>
<evidence type="ECO:0000256" key="4">
    <source>
        <dbReference type="ARBA" id="ARBA00023136"/>
    </source>
</evidence>
<evidence type="ECO:0000313" key="8">
    <source>
        <dbReference type="Proteomes" id="UP001363151"/>
    </source>
</evidence>
<dbReference type="Proteomes" id="UP001363151">
    <property type="component" value="Unassembled WGS sequence"/>
</dbReference>
<dbReference type="Pfam" id="PF04116">
    <property type="entry name" value="FA_hydroxylase"/>
    <property type="match status" value="1"/>
</dbReference>
<feature type="transmembrane region" description="Helical" evidence="5">
    <location>
        <begin position="31"/>
        <end position="51"/>
    </location>
</feature>
<feature type="domain" description="Fatty acid hydroxylase" evidence="6">
    <location>
        <begin position="170"/>
        <end position="304"/>
    </location>
</feature>
<keyword evidence="4 5" id="KW-0472">Membrane</keyword>
<keyword evidence="2 5" id="KW-0812">Transmembrane</keyword>
<evidence type="ECO:0000256" key="2">
    <source>
        <dbReference type="ARBA" id="ARBA00022692"/>
    </source>
</evidence>
<dbReference type="InterPro" id="IPR006694">
    <property type="entry name" value="Fatty_acid_hydroxylase"/>
</dbReference>
<feature type="transmembrane region" description="Helical" evidence="5">
    <location>
        <begin position="77"/>
        <end position="96"/>
    </location>
</feature>
<dbReference type="EMBL" id="JBBJCI010000355">
    <property type="protein sequence ID" value="KAK7233840.1"/>
    <property type="molecule type" value="Genomic_DNA"/>
</dbReference>